<dbReference type="Proteomes" id="UP001232063">
    <property type="component" value="Unassembled WGS sequence"/>
</dbReference>
<reference evidence="2" key="1">
    <citation type="submission" date="2023-05" db="EMBL/GenBank/DDBJ databases">
        <authorList>
            <person name="Zhang X."/>
        </authorList>
    </citation>
    <scope>NUCLEOTIDE SEQUENCE</scope>
    <source>
        <strain evidence="2">BD1B2-1</strain>
    </source>
</reference>
<name>A0AAE3R765_9BACT</name>
<feature type="transmembrane region" description="Helical" evidence="1">
    <location>
        <begin position="375"/>
        <end position="396"/>
    </location>
</feature>
<evidence type="ECO:0000256" key="1">
    <source>
        <dbReference type="SAM" id="Phobius"/>
    </source>
</evidence>
<dbReference type="RefSeq" id="WP_314515744.1">
    <property type="nucleotide sequence ID" value="NZ_JASJOU010000011.1"/>
</dbReference>
<protein>
    <recommendedName>
        <fullName evidence="4">Glycosyltransferase RgtA/B/C/D-like domain-containing protein</fullName>
    </recommendedName>
</protein>
<evidence type="ECO:0008006" key="4">
    <source>
        <dbReference type="Google" id="ProtNLM"/>
    </source>
</evidence>
<feature type="transmembrane region" description="Helical" evidence="1">
    <location>
        <begin position="184"/>
        <end position="201"/>
    </location>
</feature>
<sequence>MIFFLRKTFFLTLTEFKGYIILLYKALSIYEKVLIFSIGSLLILLFAIGLMTPPNTWDSMTYHMARVMHWIQNQSVDHYPSHIIRQHYQPPFAEYIILHLQLLSGTDQWANLVQWSFLIGILISVSLLGKELGTNRTTQIVSMFLAITLPLAILEGNSTQNDLVSSFWVLTCVYFILQLRKLSSFVLAAICTGLALSIAVFTKSTSYLWLFPFCFWMGFYLLFIQKQFRYVISLITILLISILLINTGHFYRNHKIYGHILGGTSQERASYVNASHTLPKLTSNVIRNIDLHLRTPFYYWNRSIRLATLKIHHWLGLTMHDPDITYFSSGNLPFYESWRDFDESASGNFFHFLLLIFTCFAFLKYKNDLFSSNRIAYLYLGSCIITFFLFCIYLRWQEWHVRLHLPLFLLFMPLCAIIISQRKAINTSVIIVLLFFALLCILFNNNKPIIPNNYNQYYTIYRKSYKELYNKQSHQYQKIGNYISSLGVNKVGLILGINDGDYLFWIFLQDASKSQITIKHINIENPSKVLESTAFIPDCIISTKNDTDTIIVRNEVYSKVKDIVPAHIYKLIK</sequence>
<keyword evidence="3" id="KW-1185">Reference proteome</keyword>
<keyword evidence="1" id="KW-0812">Transmembrane</keyword>
<evidence type="ECO:0000313" key="2">
    <source>
        <dbReference type="EMBL" id="MDJ1504455.1"/>
    </source>
</evidence>
<feature type="transmembrane region" description="Helical" evidence="1">
    <location>
        <begin position="112"/>
        <end position="129"/>
    </location>
</feature>
<feature type="transmembrane region" description="Helical" evidence="1">
    <location>
        <begin position="345"/>
        <end position="363"/>
    </location>
</feature>
<feature type="transmembrane region" description="Helical" evidence="1">
    <location>
        <begin position="402"/>
        <end position="419"/>
    </location>
</feature>
<accession>A0AAE3R765</accession>
<comment type="caution">
    <text evidence="2">The sequence shown here is derived from an EMBL/GenBank/DDBJ whole genome shotgun (WGS) entry which is preliminary data.</text>
</comment>
<gene>
    <name evidence="2" type="ORF">QNI22_27590</name>
</gene>
<feature type="transmembrane region" description="Helical" evidence="1">
    <location>
        <begin position="230"/>
        <end position="251"/>
    </location>
</feature>
<keyword evidence="1" id="KW-1133">Transmembrane helix</keyword>
<proteinExistence type="predicted"/>
<dbReference type="AlphaFoldDB" id="A0AAE3R765"/>
<dbReference type="EMBL" id="JASJOU010000011">
    <property type="protein sequence ID" value="MDJ1504455.1"/>
    <property type="molecule type" value="Genomic_DNA"/>
</dbReference>
<evidence type="ECO:0000313" key="3">
    <source>
        <dbReference type="Proteomes" id="UP001232063"/>
    </source>
</evidence>
<feature type="transmembrane region" description="Helical" evidence="1">
    <location>
        <begin position="207"/>
        <end position="223"/>
    </location>
</feature>
<keyword evidence="1" id="KW-0472">Membrane</keyword>
<feature type="transmembrane region" description="Helical" evidence="1">
    <location>
        <begin position="33"/>
        <end position="52"/>
    </location>
</feature>
<feature type="transmembrane region" description="Helical" evidence="1">
    <location>
        <begin position="424"/>
        <end position="444"/>
    </location>
</feature>
<organism evidence="2 3">
    <name type="scientific">Xanthocytophaga agilis</name>
    <dbReference type="NCBI Taxonomy" id="3048010"/>
    <lineage>
        <taxon>Bacteria</taxon>
        <taxon>Pseudomonadati</taxon>
        <taxon>Bacteroidota</taxon>
        <taxon>Cytophagia</taxon>
        <taxon>Cytophagales</taxon>
        <taxon>Rhodocytophagaceae</taxon>
        <taxon>Xanthocytophaga</taxon>
    </lineage>
</organism>